<evidence type="ECO:0000313" key="1">
    <source>
        <dbReference type="EMBL" id="QEC56306.1"/>
    </source>
</evidence>
<dbReference type="OrthoDB" id="714416at2"/>
<accession>A0A5B8UIU3</accession>
<reference evidence="1 2" key="1">
    <citation type="journal article" date="2015" name="Int. J. Syst. Evol. Microbiol.">
        <title>Flavisolibacter ginsenosidimutans sp. nov., with ginsenoside-converting activity isolated from soil used for cultivating ginseng.</title>
        <authorList>
            <person name="Zhao Y."/>
            <person name="Liu Q."/>
            <person name="Kang M.S."/>
            <person name="Jin F."/>
            <person name="Yu H."/>
            <person name="Im W.T."/>
        </authorList>
    </citation>
    <scope>NUCLEOTIDE SEQUENCE [LARGE SCALE GENOMIC DNA]</scope>
    <source>
        <strain evidence="1 2">Gsoil 636</strain>
    </source>
</reference>
<name>A0A5B8UIU3_9BACT</name>
<dbReference type="RefSeq" id="WP_146786754.1">
    <property type="nucleotide sequence ID" value="NZ_BAABIO010000001.1"/>
</dbReference>
<evidence type="ECO:0000313" key="2">
    <source>
        <dbReference type="Proteomes" id="UP000321204"/>
    </source>
</evidence>
<dbReference type="Proteomes" id="UP000321204">
    <property type="component" value="Chromosome"/>
</dbReference>
<protein>
    <submittedName>
        <fullName evidence="1">Uncharacterized protein</fullName>
    </submittedName>
</protein>
<organism evidence="1 2">
    <name type="scientific">Flavisolibacter ginsenosidimutans</name>
    <dbReference type="NCBI Taxonomy" id="661481"/>
    <lineage>
        <taxon>Bacteria</taxon>
        <taxon>Pseudomonadati</taxon>
        <taxon>Bacteroidota</taxon>
        <taxon>Chitinophagia</taxon>
        <taxon>Chitinophagales</taxon>
        <taxon>Chitinophagaceae</taxon>
        <taxon>Flavisolibacter</taxon>
    </lineage>
</organism>
<proteinExistence type="predicted"/>
<dbReference type="KEGG" id="fgg:FSB75_10510"/>
<dbReference type="EMBL" id="CP042433">
    <property type="protein sequence ID" value="QEC56306.1"/>
    <property type="molecule type" value="Genomic_DNA"/>
</dbReference>
<gene>
    <name evidence="1" type="ORF">FSB75_10510</name>
</gene>
<keyword evidence="2" id="KW-1185">Reference proteome</keyword>
<dbReference type="AlphaFoldDB" id="A0A5B8UIU3"/>
<sequence length="425" mass="49282">MQNRTSRELFDLVKSLTKCEKKSFNRYAKRNSNSESLNVLVIFRVLNSMEQYDEKLLVRKMKGVQCQQLPSLKGHLYNQILDSLRIGKNDESILLQLHQLMEHANILYAKGFVVQAGKVLKRLKNLASSRHQVSFLFQALVMEKKIELIYGSCEQAKIKSLNNEMQACSHQLQLMGQMSNQSMLLFGLYKKYGSVTNTKEEENVDAIYGTYSKVDEESLSFYPKLYFFQAKTYYYLLRSQTNLFFQSAKCWVDLFSQYPDMAELELVQFQRGASYLNEAAFQLQARATLVQSAELLKRSPDLFYPLLAKINFFLFEKHYDASLIDQVYMYGKSLQNPERQLRLCYKAAQLCLVGNDHGKVLDFTLLGLNQKSEARIDLQFKLRLMQVEAHNKLSNFRITDYLELSTHRFAKRNGLLNVGHGLLSP</sequence>